<keyword evidence="7" id="KW-0274">FAD</keyword>
<dbReference type="PANTHER" id="PTHR30040:SF2">
    <property type="entry name" value="FAD:PROTEIN FMN TRANSFERASE"/>
    <property type="match status" value="1"/>
</dbReference>
<dbReference type="Gene3D" id="3.10.520.10">
    <property type="entry name" value="ApbE-like domains"/>
    <property type="match status" value="1"/>
</dbReference>
<dbReference type="GO" id="GO:0016740">
    <property type="term" value="F:transferase activity"/>
    <property type="evidence" value="ECO:0007669"/>
    <property type="project" value="UniProtKB-KW"/>
</dbReference>
<evidence type="ECO:0000256" key="6">
    <source>
        <dbReference type="ARBA" id="ARBA00022723"/>
    </source>
</evidence>
<dbReference type="EMBL" id="OBMQ01000014">
    <property type="protein sequence ID" value="SOC22459.1"/>
    <property type="molecule type" value="Genomic_DNA"/>
</dbReference>
<comment type="cofactor">
    <cofactor evidence="1">
        <name>Mg(2+)</name>
        <dbReference type="ChEBI" id="CHEBI:18420"/>
    </cofactor>
</comment>
<organism evidence="11 12">
    <name type="scientific">Ureibacillus xyleni</name>
    <dbReference type="NCBI Taxonomy" id="614648"/>
    <lineage>
        <taxon>Bacteria</taxon>
        <taxon>Bacillati</taxon>
        <taxon>Bacillota</taxon>
        <taxon>Bacilli</taxon>
        <taxon>Bacillales</taxon>
        <taxon>Caryophanaceae</taxon>
        <taxon>Ureibacillus</taxon>
    </lineage>
</organism>
<keyword evidence="12" id="KW-1185">Reference proteome</keyword>
<evidence type="ECO:0000256" key="5">
    <source>
        <dbReference type="ARBA" id="ARBA00022679"/>
    </source>
</evidence>
<dbReference type="EC" id="2.7.1.180" evidence="2"/>
<dbReference type="AlphaFoldDB" id="A0A285TKU5"/>
<accession>A0A285TKU5</accession>
<evidence type="ECO:0000256" key="8">
    <source>
        <dbReference type="ARBA" id="ARBA00022842"/>
    </source>
</evidence>
<keyword evidence="8" id="KW-0460">Magnesium</keyword>
<reference evidence="12" key="1">
    <citation type="submission" date="2017-08" db="EMBL/GenBank/DDBJ databases">
        <authorList>
            <person name="Varghese N."/>
            <person name="Submissions S."/>
        </authorList>
    </citation>
    <scope>NUCLEOTIDE SEQUENCE [LARGE SCALE GENOMIC DNA]</scope>
    <source>
        <strain evidence="12">JC22</strain>
    </source>
</reference>
<name>A0A285TKU5_9BACL</name>
<evidence type="ECO:0000256" key="7">
    <source>
        <dbReference type="ARBA" id="ARBA00022827"/>
    </source>
</evidence>
<evidence type="ECO:0000256" key="2">
    <source>
        <dbReference type="ARBA" id="ARBA00011955"/>
    </source>
</evidence>
<evidence type="ECO:0000256" key="10">
    <source>
        <dbReference type="ARBA" id="ARBA00048540"/>
    </source>
</evidence>
<comment type="catalytic activity">
    <reaction evidence="10">
        <text>L-threonyl-[protein] + FAD = FMN-L-threonyl-[protein] + AMP + H(+)</text>
        <dbReference type="Rhea" id="RHEA:36847"/>
        <dbReference type="Rhea" id="RHEA-COMP:11060"/>
        <dbReference type="Rhea" id="RHEA-COMP:11061"/>
        <dbReference type="ChEBI" id="CHEBI:15378"/>
        <dbReference type="ChEBI" id="CHEBI:30013"/>
        <dbReference type="ChEBI" id="CHEBI:57692"/>
        <dbReference type="ChEBI" id="CHEBI:74257"/>
        <dbReference type="ChEBI" id="CHEBI:456215"/>
        <dbReference type="EC" id="2.7.1.180"/>
    </reaction>
</comment>
<dbReference type="OrthoDB" id="9778595at2"/>
<proteinExistence type="predicted"/>
<evidence type="ECO:0000256" key="3">
    <source>
        <dbReference type="ARBA" id="ARBA00016337"/>
    </source>
</evidence>
<keyword evidence="6" id="KW-0479">Metal-binding</keyword>
<dbReference type="InterPro" id="IPR003374">
    <property type="entry name" value="ApbE-like_sf"/>
</dbReference>
<gene>
    <name evidence="11" type="ORF">SAMN05880501_11426</name>
</gene>
<evidence type="ECO:0000313" key="12">
    <source>
        <dbReference type="Proteomes" id="UP000219636"/>
    </source>
</evidence>
<dbReference type="Pfam" id="PF02424">
    <property type="entry name" value="ApbE"/>
    <property type="match status" value="1"/>
</dbReference>
<evidence type="ECO:0000313" key="11">
    <source>
        <dbReference type="EMBL" id="SOC22459.1"/>
    </source>
</evidence>
<dbReference type="InterPro" id="IPR024932">
    <property type="entry name" value="ApbE"/>
</dbReference>
<keyword evidence="11" id="KW-0449">Lipoprotein</keyword>
<protein>
    <recommendedName>
        <fullName evidence="3">FAD:protein FMN transferase</fullName>
        <ecNumber evidence="2">2.7.1.180</ecNumber>
    </recommendedName>
    <alternativeName>
        <fullName evidence="9">Flavin transferase</fullName>
    </alternativeName>
</protein>
<evidence type="ECO:0000256" key="1">
    <source>
        <dbReference type="ARBA" id="ARBA00001946"/>
    </source>
</evidence>
<dbReference type="SUPFAM" id="SSF143631">
    <property type="entry name" value="ApbE-like"/>
    <property type="match status" value="1"/>
</dbReference>
<dbReference type="GO" id="GO:0046872">
    <property type="term" value="F:metal ion binding"/>
    <property type="evidence" value="ECO:0007669"/>
    <property type="project" value="UniProtKB-KW"/>
</dbReference>
<dbReference type="PANTHER" id="PTHR30040">
    <property type="entry name" value="THIAMINE BIOSYNTHESIS LIPOPROTEIN APBE"/>
    <property type="match status" value="1"/>
</dbReference>
<keyword evidence="5" id="KW-0808">Transferase</keyword>
<evidence type="ECO:0000256" key="9">
    <source>
        <dbReference type="ARBA" id="ARBA00031306"/>
    </source>
</evidence>
<evidence type="ECO:0000256" key="4">
    <source>
        <dbReference type="ARBA" id="ARBA00022630"/>
    </source>
</evidence>
<dbReference type="RefSeq" id="WP_097074765.1">
    <property type="nucleotide sequence ID" value="NZ_OBMQ01000014.1"/>
</dbReference>
<dbReference type="Proteomes" id="UP000219636">
    <property type="component" value="Unassembled WGS sequence"/>
</dbReference>
<sequence length="302" mass="34478">MDTLSLQMMNTNFYIALPKGTSKEWKKPVEKWLHYVASEWSRFREDNELARLNQLKIGDTIAISSLLYDCLKKANNYFIQTHGLFSPYLKKQLEQHGYNQSFPFQHAENLEKNDTGTKQSPIQFLSNHTVLRTDEQQIDLGGFAKGYIVEKIAEWLQQETCSEYGMVDGGGDMNIWSSCDKEWTIGVADPYKEEEEISYIKIKNGAIATSNRVYRSWKQGNDTKHHLLNGQTGIVANTDVLQATVVTKSLCDAEVACKLCFLLHEKELQQWLGQHQIPSACFIVKENEKGYWIKGGGKIHAS</sequence>
<keyword evidence="4" id="KW-0285">Flavoprotein</keyword>